<evidence type="ECO:0000256" key="3">
    <source>
        <dbReference type="ARBA" id="ARBA00022448"/>
    </source>
</evidence>
<dbReference type="GO" id="GO:0045048">
    <property type="term" value="P:protein insertion into ER membrane"/>
    <property type="evidence" value="ECO:0007669"/>
    <property type="project" value="InterPro"/>
</dbReference>
<protein>
    <submittedName>
        <fullName evidence="6">Uncharacterized protein</fullName>
    </submittedName>
</protein>
<name>A0AAV6KYX4_9ERIC</name>
<dbReference type="GO" id="GO:0005829">
    <property type="term" value="C:cytosol"/>
    <property type="evidence" value="ECO:0007669"/>
    <property type="project" value="UniProtKB-SubCell"/>
</dbReference>
<dbReference type="Proteomes" id="UP000823749">
    <property type="component" value="Chromosome 3"/>
</dbReference>
<dbReference type="Pfam" id="PF04190">
    <property type="entry name" value="GET4"/>
    <property type="match status" value="2"/>
</dbReference>
<keyword evidence="3" id="KW-0813">Transport</keyword>
<dbReference type="PANTHER" id="PTHR12875">
    <property type="entry name" value="GOLGI TO ER TRAFFIC PROTEIN 4 HOMOLOG"/>
    <property type="match status" value="1"/>
</dbReference>
<dbReference type="Gene3D" id="1.25.40.10">
    <property type="entry name" value="Tetratricopeptide repeat domain"/>
    <property type="match status" value="2"/>
</dbReference>
<comment type="subcellular location">
    <subcellularLocation>
        <location evidence="1">Cytoplasm</location>
        <location evidence="1">Cytosol</location>
    </subcellularLocation>
</comment>
<dbReference type="FunFam" id="1.25.40.10:FF:000060">
    <property type="entry name" value="Golgi to ER traffic protein 4 homolog"/>
    <property type="match status" value="1"/>
</dbReference>
<gene>
    <name evidence="6" type="ORF">RHGRI_007620</name>
</gene>
<evidence type="ECO:0000256" key="4">
    <source>
        <dbReference type="ARBA" id="ARBA00022490"/>
    </source>
</evidence>
<feature type="region of interest" description="Disordered" evidence="5">
    <location>
        <begin position="345"/>
        <end position="370"/>
    </location>
</feature>
<comment type="caution">
    <text evidence="6">The sequence shown here is derived from an EMBL/GenBank/DDBJ whole genome shotgun (WGS) entry which is preliminary data.</text>
</comment>
<dbReference type="InterPro" id="IPR007317">
    <property type="entry name" value="GET4"/>
</dbReference>
<dbReference type="Pfam" id="PF06979">
    <property type="entry name" value="TMEM70"/>
    <property type="match status" value="1"/>
</dbReference>
<dbReference type="AlphaFoldDB" id="A0AAV6KYX4"/>
<comment type="similarity">
    <text evidence="2">Belongs to the GET4 family.</text>
</comment>
<sequence>MSTRERPRRGVLPPAQENIEKIAKVVKDGNCYGAQQMYKSISARYISAERYSEALDILHSGSCIQLEHGQVTCGAELALLFVETLVKGKYPYDEDTLDRVRKIYKKFPRIPVPQHLDLGDDDDMQKLSEALGAAKVRVECCSSFLKAAIKWSAEVGAHRNGSPELHDMLAEYIYSESPEADMARVSYHFVRGKHPRKFASMLVNFMGKVRLLLILNAIYSGSYLPSFSAESNASRLQRDALPLFNMLRQTYKSSIDREPVFNELLDVIAEKFYEVPRRNPLMQGMFGDIFKVEIVFFSFIALGKMMGGDGYNPCKFGTRSHSQSANNILNSSAQFPVAQKRWASQSSAAEDNNKFGIAPHRGGEPKDDDKDTSGVVYYCPISNTLKHVKLLSLSTCCLSVSLGPVITFMTSTDTNVILKGAVASSVIFFSASTTAALHWFVSPYIHKLRWQPGSDSFEVEMMSWLATFVLKTIKFADIRMPETNRPYVTFKANGEFYYVDAEHCHNKALLARLTPQKATTESVFKNL</sequence>
<keyword evidence="4" id="KW-0963">Cytoplasm</keyword>
<keyword evidence="7" id="KW-1185">Reference proteome</keyword>
<dbReference type="InterPro" id="IPR045325">
    <property type="entry name" value="TMEM70/TMEM186/TMEM223"/>
</dbReference>
<dbReference type="EMBL" id="JACTNZ010000003">
    <property type="protein sequence ID" value="KAG5557434.1"/>
    <property type="molecule type" value="Genomic_DNA"/>
</dbReference>
<accession>A0AAV6KYX4</accession>
<organism evidence="6 7">
    <name type="scientific">Rhododendron griersonianum</name>
    <dbReference type="NCBI Taxonomy" id="479676"/>
    <lineage>
        <taxon>Eukaryota</taxon>
        <taxon>Viridiplantae</taxon>
        <taxon>Streptophyta</taxon>
        <taxon>Embryophyta</taxon>
        <taxon>Tracheophyta</taxon>
        <taxon>Spermatophyta</taxon>
        <taxon>Magnoliopsida</taxon>
        <taxon>eudicotyledons</taxon>
        <taxon>Gunneridae</taxon>
        <taxon>Pentapetalae</taxon>
        <taxon>asterids</taxon>
        <taxon>Ericales</taxon>
        <taxon>Ericaceae</taxon>
        <taxon>Ericoideae</taxon>
        <taxon>Rhodoreae</taxon>
        <taxon>Rhododendron</taxon>
    </lineage>
</organism>
<dbReference type="PANTHER" id="PTHR12875:SF0">
    <property type="entry name" value="GOLGI TO ER TRAFFIC PROTEIN 4 HOMOLOG"/>
    <property type="match status" value="1"/>
</dbReference>
<evidence type="ECO:0000313" key="7">
    <source>
        <dbReference type="Proteomes" id="UP000823749"/>
    </source>
</evidence>
<evidence type="ECO:0000256" key="5">
    <source>
        <dbReference type="SAM" id="MobiDB-lite"/>
    </source>
</evidence>
<evidence type="ECO:0000313" key="6">
    <source>
        <dbReference type="EMBL" id="KAG5557434.1"/>
    </source>
</evidence>
<dbReference type="InterPro" id="IPR011990">
    <property type="entry name" value="TPR-like_helical_dom_sf"/>
</dbReference>
<reference evidence="6" key="1">
    <citation type="submission" date="2020-08" db="EMBL/GenBank/DDBJ databases">
        <title>Plant Genome Project.</title>
        <authorList>
            <person name="Zhang R.-G."/>
        </authorList>
    </citation>
    <scope>NUCLEOTIDE SEQUENCE</scope>
    <source>
        <strain evidence="6">WSP0</strain>
        <tissue evidence="6">Leaf</tissue>
    </source>
</reference>
<evidence type="ECO:0000256" key="2">
    <source>
        <dbReference type="ARBA" id="ARBA00005351"/>
    </source>
</evidence>
<feature type="compositionally biased region" description="Basic and acidic residues" evidence="5">
    <location>
        <begin position="361"/>
        <end position="370"/>
    </location>
</feature>
<evidence type="ECO:0000256" key="1">
    <source>
        <dbReference type="ARBA" id="ARBA00004514"/>
    </source>
</evidence>
<proteinExistence type="inferred from homology"/>